<proteinExistence type="predicted"/>
<dbReference type="CDD" id="cd05243">
    <property type="entry name" value="SDR_a5"/>
    <property type="match status" value="1"/>
</dbReference>
<evidence type="ECO:0000256" key="1">
    <source>
        <dbReference type="ARBA" id="ARBA00004474"/>
    </source>
</evidence>
<dbReference type="InterPro" id="IPR008030">
    <property type="entry name" value="NmrA-like"/>
</dbReference>
<dbReference type="GeneID" id="32891332"/>
<evidence type="ECO:0000256" key="4">
    <source>
        <dbReference type="ARBA" id="ARBA00023276"/>
    </source>
</evidence>
<keyword evidence="4" id="KW-0604">Photosystem II</keyword>
<keyword evidence="6" id="KW-0150">Chloroplast</keyword>
<keyword evidence="2" id="KW-0602">Photosynthesis</keyword>
<evidence type="ECO:0000313" key="6">
    <source>
        <dbReference type="EMBL" id="ARO90510.1"/>
    </source>
</evidence>
<dbReference type="InterPro" id="IPR044256">
    <property type="entry name" value="HCF244-like"/>
</dbReference>
<reference evidence="6" key="1">
    <citation type="submission" date="2017-03" db="EMBL/GenBank/DDBJ databases">
        <title>The new red algal subphylum Proteorhodophytina comprises the largest and most divergent plastid genomes known.</title>
        <authorList>
            <person name="Munoz-Gomez S.A."/>
            <person name="Mejia-Franco F.G."/>
            <person name="Durnin K."/>
            <person name="Morgan C."/>
            <person name="Grisdale C.J."/>
            <person name="Archibald J.M."/>
            <person name="Slamovits C.H."/>
        </authorList>
    </citation>
    <scope>NUCLEOTIDE SEQUENCE</scope>
    <source>
        <strain evidence="6">UTEX LB2858</strain>
    </source>
</reference>
<feature type="domain" description="NmrA-like" evidence="5">
    <location>
        <begin position="2"/>
        <end position="235"/>
    </location>
</feature>
<evidence type="ECO:0000259" key="5">
    <source>
        <dbReference type="Pfam" id="PF05368"/>
    </source>
</evidence>
<organism evidence="6">
    <name type="scientific">Boldia erythrosiphon</name>
    <dbReference type="NCBI Taxonomy" id="74908"/>
    <lineage>
        <taxon>Eukaryota</taxon>
        <taxon>Rhodophyta</taxon>
        <taxon>Compsopogonophyceae</taxon>
        <taxon>Compsopogonales</taxon>
        <taxon>Boldiaceae</taxon>
        <taxon>Boldia</taxon>
    </lineage>
</organism>
<evidence type="ECO:0000256" key="2">
    <source>
        <dbReference type="ARBA" id="ARBA00022531"/>
    </source>
</evidence>
<sequence length="322" mass="36958">MTILVIGATGTLGRQVVKEALNQGYQVKCLVRNIKKASFLKEWGAELIYGDLSIPDTIPITLYKTNVIIDTATAKTSDNYRGDIIDCIGKKVLIDAAKKGNIKKFIFCSLKNAELYDNIPLAKLKLDIEEYLKKSELSYTIFKIEGFFQGLINQFAIPILENQSIWITNESRPIAYMDTQDVAKFIIKSLDLYTTENQTFNLSGKKMWSSIEIIKLCEKLSGKKAKINYIPLTFLGILKGITQLCEWTWNISDRLAFIEILSKKNQSAIDIKLCYIDSLYKIFNVTQENINSLEEYLQEYFTSIVKKIKEMNYDRKDNFSQF</sequence>
<dbReference type="EMBL" id="KY709208">
    <property type="protein sequence ID" value="ARO90510.1"/>
    <property type="molecule type" value="Genomic_DNA"/>
</dbReference>
<dbReference type="PANTHER" id="PTHR47128">
    <property type="match status" value="1"/>
</dbReference>
<dbReference type="SUPFAM" id="SSF51735">
    <property type="entry name" value="NAD(P)-binding Rossmann-fold domains"/>
    <property type="match status" value="1"/>
</dbReference>
<gene>
    <name evidence="6" type="primary">ycf39</name>
</gene>
<dbReference type="PANTHER" id="PTHR47128:SF2">
    <property type="entry name" value="PROTEIN HIGH CHLOROPHYLL FLUORESCENCE PHENOTYPE 244, CHLOROPLASTIC"/>
    <property type="match status" value="1"/>
</dbReference>
<dbReference type="GO" id="GO:0009536">
    <property type="term" value="C:plastid"/>
    <property type="evidence" value="ECO:0007669"/>
    <property type="project" value="UniProtKB-SubCell"/>
</dbReference>
<accession>A0A1Y9TLM7</accession>
<geneLocation type="chloroplast" evidence="6"/>
<keyword evidence="3 6" id="KW-0934">Plastid</keyword>
<dbReference type="Gene3D" id="3.40.50.720">
    <property type="entry name" value="NAD(P)-binding Rossmann-like Domain"/>
    <property type="match status" value="1"/>
</dbReference>
<dbReference type="InterPro" id="IPR036291">
    <property type="entry name" value="NAD(P)-bd_dom_sf"/>
</dbReference>
<comment type="subcellular location">
    <subcellularLocation>
        <location evidence="1">Plastid</location>
    </subcellularLocation>
</comment>
<dbReference type="AlphaFoldDB" id="A0A1Y9TLM7"/>
<dbReference type="Pfam" id="PF05368">
    <property type="entry name" value="NmrA"/>
    <property type="match status" value="1"/>
</dbReference>
<protein>
    <submittedName>
        <fullName evidence="6">Conserved hypothetical plastid protein</fullName>
    </submittedName>
</protein>
<name>A0A1Y9TLM7_9RHOD</name>
<dbReference type="RefSeq" id="YP_009369822.1">
    <property type="nucleotide sequence ID" value="NC_034776.1"/>
</dbReference>
<evidence type="ECO:0000256" key="3">
    <source>
        <dbReference type="ARBA" id="ARBA00022640"/>
    </source>
</evidence>
<dbReference type="GO" id="GO:0015979">
    <property type="term" value="P:photosynthesis"/>
    <property type="evidence" value="ECO:0007669"/>
    <property type="project" value="UniProtKB-KW"/>
</dbReference>
<dbReference type="GO" id="GO:0009523">
    <property type="term" value="C:photosystem II"/>
    <property type="evidence" value="ECO:0007669"/>
    <property type="project" value="UniProtKB-KW"/>
</dbReference>